<feature type="compositionally biased region" description="Polar residues" evidence="1">
    <location>
        <begin position="394"/>
        <end position="412"/>
    </location>
</feature>
<feature type="compositionally biased region" description="Low complexity" evidence="1">
    <location>
        <begin position="136"/>
        <end position="149"/>
    </location>
</feature>
<feature type="region of interest" description="Disordered" evidence="1">
    <location>
        <begin position="249"/>
        <end position="273"/>
    </location>
</feature>
<feature type="region of interest" description="Disordered" evidence="1">
    <location>
        <begin position="353"/>
        <end position="423"/>
    </location>
</feature>
<feature type="region of interest" description="Disordered" evidence="1">
    <location>
        <begin position="116"/>
        <end position="150"/>
    </location>
</feature>
<evidence type="ECO:0000313" key="2">
    <source>
        <dbReference type="EMBL" id="KIY45027.1"/>
    </source>
</evidence>
<dbReference type="OrthoDB" id="3260393at2759"/>
<dbReference type="EMBL" id="KN882063">
    <property type="protein sequence ID" value="KIY45027.1"/>
    <property type="molecule type" value="Genomic_DNA"/>
</dbReference>
<dbReference type="AlphaFoldDB" id="A0A0D7A1X0"/>
<dbReference type="Proteomes" id="UP000054144">
    <property type="component" value="Unassembled WGS sequence"/>
</dbReference>
<sequence length="438" mass="47859">MFLTKSPYSEFFTSGLLSVEPPALSSPSDASGAELDPEPSVHRDWLSLESPIEQYRSFLSLDLAEPTLSRSSSGTLSVVTVSSSDVFPDEIDDQLSPLSPLSSPLIAPFRRQTLASPSMSSPVGSAGLDSRGPAFRRSPSTRTSSTVSTKYRKARRSHALACLEGRSRAVLPDRHNSGSHFFRCNNIISVANDARANWISMSDDEAEMPGETVDSSRDAEQDDVLNWGDAIVRQPHKPSNFLSFASNEYSSSASDRDDNPVGEDEVKSSCRVSFDDDDDDDDFSIVFPPSSAEFALSPEFNGLAYSASDTALLSVPLSADPVSIHTGSQPNLHYPFLTSLGKRRPVSRSLDSYMLPSHLKPPSPFSSRPFGRRTPGDCRSSPRSTPLTPLPGVSGTSLPRGQQPSPCAQNRVPTRFHKPQRDLESFLDFNEGQRLRRW</sequence>
<feature type="compositionally biased region" description="Low complexity" evidence="1">
    <location>
        <begin position="365"/>
        <end position="391"/>
    </location>
</feature>
<reference evidence="2 3" key="1">
    <citation type="journal article" date="2015" name="Fungal Genet. Biol.">
        <title>Evolution of novel wood decay mechanisms in Agaricales revealed by the genome sequences of Fistulina hepatica and Cylindrobasidium torrendii.</title>
        <authorList>
            <person name="Floudas D."/>
            <person name="Held B.W."/>
            <person name="Riley R."/>
            <person name="Nagy L.G."/>
            <person name="Koehler G."/>
            <person name="Ransdell A.S."/>
            <person name="Younus H."/>
            <person name="Chow J."/>
            <person name="Chiniquy J."/>
            <person name="Lipzen A."/>
            <person name="Tritt A."/>
            <person name="Sun H."/>
            <person name="Haridas S."/>
            <person name="LaButti K."/>
            <person name="Ohm R.A."/>
            <person name="Kues U."/>
            <person name="Blanchette R.A."/>
            <person name="Grigoriev I.V."/>
            <person name="Minto R.E."/>
            <person name="Hibbett D.S."/>
        </authorList>
    </citation>
    <scope>NUCLEOTIDE SEQUENCE [LARGE SCALE GENOMIC DNA]</scope>
    <source>
        <strain evidence="2 3">ATCC 64428</strain>
    </source>
</reference>
<evidence type="ECO:0000313" key="3">
    <source>
        <dbReference type="Proteomes" id="UP000054144"/>
    </source>
</evidence>
<feature type="compositionally biased region" description="Basic and acidic residues" evidence="1">
    <location>
        <begin position="254"/>
        <end position="268"/>
    </location>
</feature>
<keyword evidence="3" id="KW-1185">Reference proteome</keyword>
<gene>
    <name evidence="2" type="ORF">FISHEDRAFT_77054</name>
</gene>
<feature type="region of interest" description="Disordered" evidence="1">
    <location>
        <begin position="20"/>
        <end position="42"/>
    </location>
</feature>
<protein>
    <submittedName>
        <fullName evidence="2">Uncharacterized protein</fullName>
    </submittedName>
</protein>
<accession>A0A0D7A1X0</accession>
<proteinExistence type="predicted"/>
<name>A0A0D7A1X0_9AGAR</name>
<evidence type="ECO:0000256" key="1">
    <source>
        <dbReference type="SAM" id="MobiDB-lite"/>
    </source>
</evidence>
<organism evidence="2 3">
    <name type="scientific">Fistulina hepatica ATCC 64428</name>
    <dbReference type="NCBI Taxonomy" id="1128425"/>
    <lineage>
        <taxon>Eukaryota</taxon>
        <taxon>Fungi</taxon>
        <taxon>Dikarya</taxon>
        <taxon>Basidiomycota</taxon>
        <taxon>Agaricomycotina</taxon>
        <taxon>Agaricomycetes</taxon>
        <taxon>Agaricomycetidae</taxon>
        <taxon>Agaricales</taxon>
        <taxon>Fistulinaceae</taxon>
        <taxon>Fistulina</taxon>
    </lineage>
</organism>